<evidence type="ECO:0000313" key="3">
    <source>
        <dbReference type="EMBL" id="CAJ1939368.1"/>
    </source>
</evidence>
<feature type="compositionally biased region" description="Basic and acidic residues" evidence="1">
    <location>
        <begin position="8"/>
        <end position="29"/>
    </location>
</feature>
<name>A0AAD2CP91_9STRA</name>
<dbReference type="Pfam" id="PF13401">
    <property type="entry name" value="AAA_22"/>
    <property type="match status" value="1"/>
</dbReference>
<protein>
    <recommendedName>
        <fullName evidence="2">ORC1/DEAH AAA+ ATPase domain-containing protein</fullName>
    </recommendedName>
</protein>
<dbReference type="InterPro" id="IPR027417">
    <property type="entry name" value="P-loop_NTPase"/>
</dbReference>
<dbReference type="Proteomes" id="UP001295423">
    <property type="component" value="Unassembled WGS sequence"/>
</dbReference>
<gene>
    <name evidence="3" type="ORF">CYCCA115_LOCUS6560</name>
</gene>
<accession>A0AAD2CP91</accession>
<feature type="domain" description="ORC1/DEAH AAA+ ATPase" evidence="2">
    <location>
        <begin position="196"/>
        <end position="318"/>
    </location>
</feature>
<dbReference type="SUPFAM" id="SSF52540">
    <property type="entry name" value="P-loop containing nucleoside triphosphate hydrolases"/>
    <property type="match status" value="1"/>
</dbReference>
<evidence type="ECO:0000256" key="1">
    <source>
        <dbReference type="SAM" id="MobiDB-lite"/>
    </source>
</evidence>
<evidence type="ECO:0000259" key="2">
    <source>
        <dbReference type="Pfam" id="PF13401"/>
    </source>
</evidence>
<reference evidence="3" key="1">
    <citation type="submission" date="2023-08" db="EMBL/GenBank/DDBJ databases">
        <authorList>
            <person name="Audoor S."/>
            <person name="Bilcke G."/>
        </authorList>
    </citation>
    <scope>NUCLEOTIDE SEQUENCE</scope>
</reference>
<dbReference type="GO" id="GO:0016887">
    <property type="term" value="F:ATP hydrolysis activity"/>
    <property type="evidence" value="ECO:0007669"/>
    <property type="project" value="InterPro"/>
</dbReference>
<sequence>MAAPQNAKNEDDSNAKDGLGKLQNDDSNKNYKGNRKPIQRTDPKDDDDTGGTKSSRNSQETTDIVPPDDEKTLGDYMANEDEWFKDDVTDIEKKTSKSQLIEALKVDEDYFKPTQMRLTIDLAHFLKTGESRPSISKTAAAASQRVTDIDYDIRDSKMVYKRDLKAFAARLDKLFEWKNIHSKEYMAPYFPLIQSSGTGKTKLMHEYKNLMTMDKADVHVELILCTDGNEAKIASAESIFSQILDIREIQSDQNGLTKLWNRLNRFADTEKKKVVLLFDESQHLTSNSDGWHFRSVRWWLRWPNKPGNVNVVCVFAGTTTRLANYYAEPKPSTTSRDANVVYLGGDKLYPPFYQLTTTGLVSRTDGYKFGTVGGTHKTPLQKRNEETITELDVAIQYGRPLFGRLYLKGQLKTSLGNILLRMRGADQELSLQKYYSLLATRLQMGQVSFDFASELVASGYAHLTHFSPDQTAVAGIAFLPDPVCAWLAMTQMIEGCNRFGIDDGIPTECSEPASVWSEKAIKIFSSALCRPAKGDVGEVAAAFYMLACGDELRFEQSTDLTQLSVPLEKWIARLQHADLNTTLNLGEAKASVNFIQVCQNYLRYSLKEMQDSGLLKHWYLGGRGSYMYFACAAYDIMVPVQYTVNGTLHYCPMLVSVKNKAEFWPYERKAAIKAMQKLFTDAGIQTGVCLLLLIGLDNTSEKKTRKKTKSGNSFGHGQIFTVTVVVPKEDRFGATNLALCSTCGGGQESEVMVSHAELALGADHSFDCLLRKKNEDDGLSQLLFEEIREGYANISIDEDDFGGATAPDESRGST</sequence>
<dbReference type="Gene3D" id="3.40.50.300">
    <property type="entry name" value="P-loop containing nucleotide triphosphate hydrolases"/>
    <property type="match status" value="1"/>
</dbReference>
<feature type="region of interest" description="Disordered" evidence="1">
    <location>
        <begin position="1"/>
        <end position="74"/>
    </location>
</feature>
<dbReference type="EMBL" id="CAKOGP040000780">
    <property type="protein sequence ID" value="CAJ1939368.1"/>
    <property type="molecule type" value="Genomic_DNA"/>
</dbReference>
<dbReference type="PANTHER" id="PTHR33266:SF1">
    <property type="entry name" value="F-BOX DOMAIN-CONTAINING PROTEIN"/>
    <property type="match status" value="1"/>
</dbReference>
<keyword evidence="4" id="KW-1185">Reference proteome</keyword>
<dbReference type="PANTHER" id="PTHR33266">
    <property type="entry name" value="CHROMOSOME 15, WHOLE GENOME SHOTGUN SEQUENCE"/>
    <property type="match status" value="1"/>
</dbReference>
<dbReference type="InterPro" id="IPR049945">
    <property type="entry name" value="AAA_22"/>
</dbReference>
<organism evidence="3 4">
    <name type="scientific">Cylindrotheca closterium</name>
    <dbReference type="NCBI Taxonomy" id="2856"/>
    <lineage>
        <taxon>Eukaryota</taxon>
        <taxon>Sar</taxon>
        <taxon>Stramenopiles</taxon>
        <taxon>Ochrophyta</taxon>
        <taxon>Bacillariophyta</taxon>
        <taxon>Bacillariophyceae</taxon>
        <taxon>Bacillariophycidae</taxon>
        <taxon>Bacillariales</taxon>
        <taxon>Bacillariaceae</taxon>
        <taxon>Cylindrotheca</taxon>
    </lineage>
</organism>
<proteinExistence type="predicted"/>
<dbReference type="AlphaFoldDB" id="A0AAD2CP91"/>
<evidence type="ECO:0000313" key="4">
    <source>
        <dbReference type="Proteomes" id="UP001295423"/>
    </source>
</evidence>
<comment type="caution">
    <text evidence="3">The sequence shown here is derived from an EMBL/GenBank/DDBJ whole genome shotgun (WGS) entry which is preliminary data.</text>
</comment>